<keyword evidence="2" id="KW-1003">Cell membrane</keyword>
<dbReference type="GO" id="GO:0005886">
    <property type="term" value="C:plasma membrane"/>
    <property type="evidence" value="ECO:0007669"/>
    <property type="project" value="UniProtKB-SubCell"/>
</dbReference>
<comment type="subcellular location">
    <subcellularLocation>
        <location evidence="1">Cell membrane</location>
        <topology evidence="1">Single-pass type II membrane protein</topology>
    </subcellularLocation>
</comment>
<keyword evidence="4" id="KW-1133">Transmembrane helix</keyword>
<dbReference type="AlphaFoldDB" id="A0A1W1DC41"/>
<dbReference type="GO" id="GO:0044877">
    <property type="term" value="F:protein-containing complex binding"/>
    <property type="evidence" value="ECO:0007669"/>
    <property type="project" value="InterPro"/>
</dbReference>
<evidence type="ECO:0000256" key="5">
    <source>
        <dbReference type="ARBA" id="ARBA00023136"/>
    </source>
</evidence>
<evidence type="ECO:0000256" key="4">
    <source>
        <dbReference type="ARBA" id="ARBA00022989"/>
    </source>
</evidence>
<evidence type="ECO:0000256" key="6">
    <source>
        <dbReference type="ARBA" id="ARBA00023186"/>
    </source>
</evidence>
<dbReference type="InterPro" id="IPR018704">
    <property type="entry name" value="SecYEG/CpoB_TPR"/>
</dbReference>
<evidence type="ECO:0000256" key="7">
    <source>
        <dbReference type="ARBA" id="ARBA00024197"/>
    </source>
</evidence>
<dbReference type="PANTHER" id="PTHR38035:SF1">
    <property type="entry name" value="ANCILLARY SECYEG TRANSLOCON SUBUNIT"/>
    <property type="match status" value="1"/>
</dbReference>
<keyword evidence="5" id="KW-0472">Membrane</keyword>
<feature type="domain" description="Ancillary SecYEG translocon subunit/Cell division coordinator CpoB TPR" evidence="9">
    <location>
        <begin position="19"/>
        <end position="204"/>
    </location>
</feature>
<protein>
    <recommendedName>
        <fullName evidence="8">Ancillary SecYEG translocon subunit</fullName>
    </recommendedName>
</protein>
<organism evidence="10">
    <name type="scientific">hydrothermal vent metagenome</name>
    <dbReference type="NCBI Taxonomy" id="652676"/>
    <lineage>
        <taxon>unclassified sequences</taxon>
        <taxon>metagenomes</taxon>
        <taxon>ecological metagenomes</taxon>
    </lineage>
</organism>
<sequence length="204" mass="22592">MKNFIEVGKTEDEQAEQIKKWLKENGPQIIAGIVMGLSGIWGFDYYNNYQDEQAINARSAYLSVVSNPNSPALTTLQSDHTDSGYAQQSILMMAKHAVSAGNYQQALEHLSPLLKSENEFIAHTAKLRSAAIYLQIGSYDQALSNLDADENSVFSALYNHTKGDISLAQNNIDSAKKYYQLALGQLSTDSELRALIQIKLNDLN</sequence>
<accession>A0A1W1DC41</accession>
<proteinExistence type="inferred from homology"/>
<dbReference type="Gene3D" id="1.25.40.10">
    <property type="entry name" value="Tetratricopeptide repeat domain"/>
    <property type="match status" value="1"/>
</dbReference>
<dbReference type="PANTHER" id="PTHR38035">
    <property type="entry name" value="UPF0070 PROTEIN YFGM"/>
    <property type="match status" value="1"/>
</dbReference>
<dbReference type="PIRSF" id="PIRSF006170">
    <property type="entry name" value="YfgM"/>
    <property type="match status" value="1"/>
</dbReference>
<keyword evidence="6" id="KW-0143">Chaperone</keyword>
<comment type="similarity">
    <text evidence="7">Belongs to the YfgM family.</text>
</comment>
<evidence type="ECO:0000256" key="1">
    <source>
        <dbReference type="ARBA" id="ARBA00004401"/>
    </source>
</evidence>
<keyword evidence="3" id="KW-0812">Transmembrane</keyword>
<evidence type="ECO:0000259" key="9">
    <source>
        <dbReference type="Pfam" id="PF09976"/>
    </source>
</evidence>
<reference evidence="10" key="1">
    <citation type="submission" date="2016-10" db="EMBL/GenBank/DDBJ databases">
        <authorList>
            <person name="de Groot N.N."/>
        </authorList>
    </citation>
    <scope>NUCLEOTIDE SEQUENCE</scope>
</reference>
<dbReference type="SUPFAM" id="SSF48452">
    <property type="entry name" value="TPR-like"/>
    <property type="match status" value="1"/>
</dbReference>
<dbReference type="InterPro" id="IPR026039">
    <property type="entry name" value="YfgM"/>
</dbReference>
<dbReference type="EMBL" id="FPHQ01000306">
    <property type="protein sequence ID" value="SFV78153.1"/>
    <property type="molecule type" value="Genomic_DNA"/>
</dbReference>
<evidence type="ECO:0000313" key="10">
    <source>
        <dbReference type="EMBL" id="SFV78153.1"/>
    </source>
</evidence>
<name>A0A1W1DC41_9ZZZZ</name>
<evidence type="ECO:0000256" key="8">
    <source>
        <dbReference type="ARBA" id="ARBA00024235"/>
    </source>
</evidence>
<dbReference type="InterPro" id="IPR011990">
    <property type="entry name" value="TPR-like_helical_dom_sf"/>
</dbReference>
<dbReference type="Pfam" id="PF09976">
    <property type="entry name" value="TPR_21"/>
    <property type="match status" value="1"/>
</dbReference>
<evidence type="ECO:0000256" key="3">
    <source>
        <dbReference type="ARBA" id="ARBA00022692"/>
    </source>
</evidence>
<evidence type="ECO:0000256" key="2">
    <source>
        <dbReference type="ARBA" id="ARBA00022475"/>
    </source>
</evidence>
<gene>
    <name evidence="10" type="ORF">MNB_SUP05-10-181</name>
</gene>